<protein>
    <submittedName>
        <fullName evidence="3">Uncharacterized protein</fullName>
    </submittedName>
</protein>
<sequence>MALGRPHVGHPVASKVVIGKSTCKSTKWMTCGTDNLHSNGAPQKDQKMIHQYYGSGKGPEAQAPSLADVKRNKYRPRDPS</sequence>
<keyword evidence="2" id="KW-1185">Reference proteome</keyword>
<evidence type="ECO:0000256" key="1">
    <source>
        <dbReference type="SAM" id="MobiDB-lite"/>
    </source>
</evidence>
<dbReference type="Proteomes" id="UP000887565">
    <property type="component" value="Unplaced"/>
</dbReference>
<evidence type="ECO:0000313" key="2">
    <source>
        <dbReference type="Proteomes" id="UP000887565"/>
    </source>
</evidence>
<organism evidence="2 3">
    <name type="scientific">Romanomermis culicivorax</name>
    <name type="common">Nematode worm</name>
    <dbReference type="NCBI Taxonomy" id="13658"/>
    <lineage>
        <taxon>Eukaryota</taxon>
        <taxon>Metazoa</taxon>
        <taxon>Ecdysozoa</taxon>
        <taxon>Nematoda</taxon>
        <taxon>Enoplea</taxon>
        <taxon>Dorylaimia</taxon>
        <taxon>Mermithida</taxon>
        <taxon>Mermithoidea</taxon>
        <taxon>Mermithidae</taxon>
        <taxon>Romanomermis</taxon>
    </lineage>
</organism>
<accession>A0A915K2X8</accession>
<proteinExistence type="predicted"/>
<feature type="region of interest" description="Disordered" evidence="1">
    <location>
        <begin position="34"/>
        <end position="80"/>
    </location>
</feature>
<name>A0A915K2X8_ROMCU</name>
<evidence type="ECO:0000313" key="3">
    <source>
        <dbReference type="WBParaSite" id="nRc.2.0.1.t33150-RA"/>
    </source>
</evidence>
<dbReference type="AlphaFoldDB" id="A0A915K2X8"/>
<dbReference type="WBParaSite" id="nRc.2.0.1.t33150-RA">
    <property type="protein sequence ID" value="nRc.2.0.1.t33150-RA"/>
    <property type="gene ID" value="nRc.2.0.1.g33150"/>
</dbReference>
<reference evidence="3" key="1">
    <citation type="submission" date="2022-11" db="UniProtKB">
        <authorList>
            <consortium name="WormBaseParasite"/>
        </authorList>
    </citation>
    <scope>IDENTIFICATION</scope>
</reference>
<feature type="compositionally biased region" description="Basic and acidic residues" evidence="1">
    <location>
        <begin position="68"/>
        <end position="80"/>
    </location>
</feature>